<keyword evidence="2" id="KW-1185">Reference proteome</keyword>
<name>A0A7I7ST53_9MYCO</name>
<dbReference type="KEGG" id="msar:MSAR_24650"/>
<dbReference type="AlphaFoldDB" id="A0A7I7ST53"/>
<evidence type="ECO:0000313" key="1">
    <source>
        <dbReference type="EMBL" id="BBY59329.1"/>
    </source>
</evidence>
<reference evidence="1 2" key="1">
    <citation type="journal article" date="2019" name="Emerg. Microbes Infect.">
        <title>Comprehensive subspecies identification of 175 nontuberculous mycobacteria species based on 7547 genomic profiles.</title>
        <authorList>
            <person name="Matsumoto Y."/>
            <person name="Kinjo T."/>
            <person name="Motooka D."/>
            <person name="Nabeya D."/>
            <person name="Jung N."/>
            <person name="Uechi K."/>
            <person name="Horii T."/>
            <person name="Iida T."/>
            <person name="Fujita J."/>
            <person name="Nakamura S."/>
        </authorList>
    </citation>
    <scope>NUCLEOTIDE SEQUENCE [LARGE SCALE GENOMIC DNA]</scope>
    <source>
        <strain evidence="1 2">JCM 30395</strain>
    </source>
</reference>
<evidence type="ECO:0008006" key="3">
    <source>
        <dbReference type="Google" id="ProtNLM"/>
    </source>
</evidence>
<dbReference type="InterPro" id="IPR029063">
    <property type="entry name" value="SAM-dependent_MTases_sf"/>
</dbReference>
<dbReference type="SUPFAM" id="SSF53335">
    <property type="entry name" value="S-adenosyl-L-methionine-dependent methyltransferases"/>
    <property type="match status" value="1"/>
</dbReference>
<dbReference type="Pfam" id="PF13578">
    <property type="entry name" value="Methyltransf_24"/>
    <property type="match status" value="1"/>
</dbReference>
<dbReference type="Gene3D" id="3.40.50.150">
    <property type="entry name" value="Vaccinia Virus protein VP39"/>
    <property type="match status" value="1"/>
</dbReference>
<accession>A0A7I7ST53</accession>
<protein>
    <recommendedName>
        <fullName evidence="3">O-methyltransferase</fullName>
    </recommendedName>
</protein>
<organism evidence="1 2">
    <name type="scientific">Mycolicibacterium sarraceniae</name>
    <dbReference type="NCBI Taxonomy" id="1534348"/>
    <lineage>
        <taxon>Bacteria</taxon>
        <taxon>Bacillati</taxon>
        <taxon>Actinomycetota</taxon>
        <taxon>Actinomycetes</taxon>
        <taxon>Mycobacteriales</taxon>
        <taxon>Mycobacteriaceae</taxon>
        <taxon>Mycolicibacterium</taxon>
    </lineage>
</organism>
<proteinExistence type="predicted"/>
<gene>
    <name evidence="1" type="ORF">MSAR_24650</name>
</gene>
<sequence>MNSSDDIERALRWPAEAPGIDLREAEQLALFRDLVPLFDGVPERRYKTNGMYGPADASLYQAMVRHLSPQRVVEVGSGYSTAKLLDTAEYLLPDLRVTCVEPYPDRLLALLKSGDKVDVTVCPVQDADMEIFTSLEDSDILFIDSTHVAKAGSDVVWLFLHVLPRLRKGVVVHVHDIFWPFEYPAQWHNEGRNWNEDYFLHAFLCNNSAWRIEVFSSWLWHRHSELVPSDLRAESPGSIWLRRC</sequence>
<evidence type="ECO:0000313" key="2">
    <source>
        <dbReference type="Proteomes" id="UP000466445"/>
    </source>
</evidence>
<dbReference type="RefSeq" id="WP_163697288.1">
    <property type="nucleotide sequence ID" value="NZ_AP022595.1"/>
</dbReference>
<dbReference type="Proteomes" id="UP000466445">
    <property type="component" value="Chromosome"/>
</dbReference>
<dbReference type="EMBL" id="AP022595">
    <property type="protein sequence ID" value="BBY59329.1"/>
    <property type="molecule type" value="Genomic_DNA"/>
</dbReference>